<gene>
    <name evidence="1" type="ORF">KHU32_22580</name>
</gene>
<proteinExistence type="predicted"/>
<keyword evidence="2" id="KW-1185">Reference proteome</keyword>
<dbReference type="RefSeq" id="WP_213672447.1">
    <property type="nucleotide sequence ID" value="NZ_JAHCDA010000006.1"/>
</dbReference>
<evidence type="ECO:0000313" key="1">
    <source>
        <dbReference type="EMBL" id="MBS7813744.1"/>
    </source>
</evidence>
<protein>
    <submittedName>
        <fullName evidence="1">Uncharacterized protein</fullName>
    </submittedName>
</protein>
<reference evidence="1 2" key="1">
    <citation type="submission" date="2021-05" db="EMBL/GenBank/DDBJ databases">
        <title>Roseococcus sp. XZZS9, whole genome shotgun sequencing project.</title>
        <authorList>
            <person name="Zhao G."/>
            <person name="Shen L."/>
        </authorList>
    </citation>
    <scope>NUCLEOTIDE SEQUENCE [LARGE SCALE GENOMIC DNA]</scope>
    <source>
        <strain evidence="1 2">XZZS9</strain>
    </source>
</reference>
<dbReference type="EMBL" id="JAHCDA010000006">
    <property type="protein sequence ID" value="MBS7813744.1"/>
    <property type="molecule type" value="Genomic_DNA"/>
</dbReference>
<comment type="caution">
    <text evidence="1">The sequence shown here is derived from an EMBL/GenBank/DDBJ whole genome shotgun (WGS) entry which is preliminary data.</text>
</comment>
<sequence>MQQDIEQDRQLRLPGHFLDGQARLRALCDGLEAVADGLPAMPPPAIVHDLVEGLLTLLPAHQRSIGALLDTLAAEDDPCALRRALAGRIRSQHVTDLVHAQDLGAVLMEPEPGALPELGYMLRCFFLGSRRALAFEALALLHLGGEAPPELIAAIGEGLAPRTARVD</sequence>
<organism evidence="1 2">
    <name type="scientific">Roseococcus pinisoli</name>
    <dbReference type="NCBI Taxonomy" id="2835040"/>
    <lineage>
        <taxon>Bacteria</taxon>
        <taxon>Pseudomonadati</taxon>
        <taxon>Pseudomonadota</taxon>
        <taxon>Alphaproteobacteria</taxon>
        <taxon>Acetobacterales</taxon>
        <taxon>Roseomonadaceae</taxon>
        <taxon>Roseococcus</taxon>
    </lineage>
</organism>
<name>A0ABS5QJD6_9PROT</name>
<dbReference type="Proteomes" id="UP000766336">
    <property type="component" value="Unassembled WGS sequence"/>
</dbReference>
<evidence type="ECO:0000313" key="2">
    <source>
        <dbReference type="Proteomes" id="UP000766336"/>
    </source>
</evidence>
<accession>A0ABS5QJD6</accession>